<comment type="caution">
    <text evidence="1">The sequence shown here is derived from an EMBL/GenBank/DDBJ whole genome shotgun (WGS) entry which is preliminary data.</text>
</comment>
<gene>
    <name evidence="1" type="ORF">GGR05_003936</name>
</gene>
<evidence type="ECO:0000313" key="2">
    <source>
        <dbReference type="Proteomes" id="UP000531216"/>
    </source>
</evidence>
<reference evidence="1 2" key="1">
    <citation type="submission" date="2020-08" db="EMBL/GenBank/DDBJ databases">
        <title>Genomic Encyclopedia of Type Strains, Phase IV (KMG-IV): sequencing the most valuable type-strain genomes for metagenomic binning, comparative biology and taxonomic classification.</title>
        <authorList>
            <person name="Goeker M."/>
        </authorList>
    </citation>
    <scope>NUCLEOTIDE SEQUENCE [LARGE SCALE GENOMIC DNA]</scope>
    <source>
        <strain evidence="1 2">DSM 25024</strain>
    </source>
</reference>
<dbReference type="EMBL" id="JACIDO010000011">
    <property type="protein sequence ID" value="MBB3937768.1"/>
    <property type="molecule type" value="Genomic_DNA"/>
</dbReference>
<accession>A0A7W6BZ01</accession>
<protein>
    <submittedName>
        <fullName evidence="1">Uncharacterized protein</fullName>
    </submittedName>
</protein>
<keyword evidence="2" id="KW-1185">Reference proteome</keyword>
<proteinExistence type="predicted"/>
<name>A0A7W6BZ01_9HYPH</name>
<sequence>MPIKADEDAVQYGRKWKRSFAAIEYTASADFSACRRELGIFYSAV</sequence>
<dbReference type="Proteomes" id="UP000531216">
    <property type="component" value="Unassembled WGS sequence"/>
</dbReference>
<organism evidence="1 2">
    <name type="scientific">Aureimonas phyllosphaerae</name>
    <dbReference type="NCBI Taxonomy" id="1166078"/>
    <lineage>
        <taxon>Bacteria</taxon>
        <taxon>Pseudomonadati</taxon>
        <taxon>Pseudomonadota</taxon>
        <taxon>Alphaproteobacteria</taxon>
        <taxon>Hyphomicrobiales</taxon>
        <taxon>Aurantimonadaceae</taxon>
        <taxon>Aureimonas</taxon>
    </lineage>
</organism>
<dbReference type="AlphaFoldDB" id="A0A7W6BZ01"/>
<evidence type="ECO:0000313" key="1">
    <source>
        <dbReference type="EMBL" id="MBB3937768.1"/>
    </source>
</evidence>